<evidence type="ECO:0000313" key="2">
    <source>
        <dbReference type="Proteomes" id="UP001056132"/>
    </source>
</evidence>
<reference evidence="1" key="1">
    <citation type="journal article" date="2022" name="Microbiol. Resour. Announc.">
        <title>Genome Sequence of Cupriavidus campinensis Strain G5, a Member of a Bacterial Consortium Capable of Polyethylene Degradation.</title>
        <authorList>
            <person name="Schneider B."/>
            <person name="Pfeiffer F."/>
            <person name="Dyall-Smith M."/>
            <person name="Kunte H.J."/>
        </authorList>
    </citation>
    <scope>NUCLEOTIDE SEQUENCE</scope>
    <source>
        <strain evidence="1">G5</strain>
    </source>
</reference>
<accession>A0AAE9I379</accession>
<gene>
    <name evidence="1" type="ORF">M5D45_25160</name>
</gene>
<evidence type="ECO:0000313" key="1">
    <source>
        <dbReference type="EMBL" id="URF06399.1"/>
    </source>
</evidence>
<proteinExistence type="predicted"/>
<dbReference type="RefSeq" id="WP_250025447.1">
    <property type="nucleotide sequence ID" value="NZ_CP097331.1"/>
</dbReference>
<name>A0AAE9I379_9BURK</name>
<dbReference type="KEGG" id="ccam:M5D45_25160"/>
<sequence length="146" mass="16227">METLTRLAVIATFTLTSFGSHTCSLSAATHEVKFLPGSTTLSTTEVKRFADWRIQTRKYFPSGFDAIIIVAWEGYGVTRKMAETRVEHVQRLLKNSGMPDSALAEPPQIRHTDMRGADDQMLHTVEIAVAARCPNYCCPASDHIAR</sequence>
<protein>
    <submittedName>
        <fullName evidence="1">Uncharacterized protein</fullName>
    </submittedName>
</protein>
<dbReference type="AlphaFoldDB" id="A0AAE9I379"/>
<organism evidence="1 2">
    <name type="scientific">Cupriavidus campinensis</name>
    <dbReference type="NCBI Taxonomy" id="151783"/>
    <lineage>
        <taxon>Bacteria</taxon>
        <taxon>Pseudomonadati</taxon>
        <taxon>Pseudomonadota</taxon>
        <taxon>Betaproteobacteria</taxon>
        <taxon>Burkholderiales</taxon>
        <taxon>Burkholderiaceae</taxon>
        <taxon>Cupriavidus</taxon>
    </lineage>
</organism>
<dbReference type="Proteomes" id="UP001056132">
    <property type="component" value="Chromosome 2"/>
</dbReference>
<reference evidence="1" key="2">
    <citation type="submission" date="2022-05" db="EMBL/GenBank/DDBJ databases">
        <authorList>
            <person name="Kunte H.-J."/>
        </authorList>
    </citation>
    <scope>NUCLEOTIDE SEQUENCE</scope>
    <source>
        <strain evidence="1">G5</strain>
    </source>
</reference>
<dbReference type="EMBL" id="CP097331">
    <property type="protein sequence ID" value="URF06399.1"/>
    <property type="molecule type" value="Genomic_DNA"/>
</dbReference>